<name>A0A2R2MJF0_LINAN</name>
<proteinExistence type="predicted"/>
<reference evidence="5" key="1">
    <citation type="journal article" date="2015" name="Nat. Commun.">
        <title>The Lingula genome provides insights into brachiopod evolution and the origin of phosphate biomineralization.</title>
        <authorList>
            <person name="Luo Y.J."/>
            <person name="Takeuchi T."/>
            <person name="Koyanagi R."/>
            <person name="Yamada L."/>
            <person name="Kanda M."/>
            <person name="Khalturina M."/>
            <person name="Fujie M."/>
            <person name="Yamasaki S.I."/>
            <person name="Endo K."/>
            <person name="Satoh N."/>
        </authorList>
    </citation>
    <scope>NUCLEOTIDE SEQUENCE</scope>
</reference>
<dbReference type="GeneID" id="106168040"/>
<feature type="transmembrane region" description="Helical" evidence="2">
    <location>
        <begin position="383"/>
        <end position="405"/>
    </location>
</feature>
<evidence type="ECO:0000256" key="2">
    <source>
        <dbReference type="SAM" id="Phobius"/>
    </source>
</evidence>
<accession>A0A2R2MJF0</accession>
<organism evidence="4 5">
    <name type="scientific">Lingula anatina</name>
    <name type="common">Brachiopod</name>
    <name type="synonym">Lingula unguis</name>
    <dbReference type="NCBI Taxonomy" id="7574"/>
    <lineage>
        <taxon>Eukaryota</taxon>
        <taxon>Metazoa</taxon>
        <taxon>Spiralia</taxon>
        <taxon>Lophotrochozoa</taxon>
        <taxon>Brachiopoda</taxon>
        <taxon>Linguliformea</taxon>
        <taxon>Lingulata</taxon>
        <taxon>Lingulida</taxon>
        <taxon>Linguloidea</taxon>
        <taxon>Lingulidae</taxon>
        <taxon>Lingula</taxon>
    </lineage>
</organism>
<feature type="region of interest" description="Disordered" evidence="1">
    <location>
        <begin position="827"/>
        <end position="853"/>
    </location>
</feature>
<evidence type="ECO:0000259" key="3">
    <source>
        <dbReference type="Pfam" id="PF07693"/>
    </source>
</evidence>
<dbReference type="RefSeq" id="XP_023930333.1">
    <property type="nucleotide sequence ID" value="XM_024074565.1"/>
</dbReference>
<gene>
    <name evidence="5" type="primary">LOC106168040</name>
</gene>
<dbReference type="KEGG" id="lak:106168040"/>
<dbReference type="InParanoid" id="A0A2R2MJF0"/>
<keyword evidence="5" id="KW-0418">Kinase</keyword>
<dbReference type="AlphaFoldDB" id="A0A2R2MJF0"/>
<feature type="compositionally biased region" description="Polar residues" evidence="1">
    <location>
        <begin position="797"/>
        <end position="810"/>
    </location>
</feature>
<evidence type="ECO:0000313" key="4">
    <source>
        <dbReference type="Proteomes" id="UP000085678"/>
    </source>
</evidence>
<evidence type="ECO:0000256" key="1">
    <source>
        <dbReference type="SAM" id="MobiDB-lite"/>
    </source>
</evidence>
<dbReference type="GO" id="GO:0016301">
    <property type="term" value="F:kinase activity"/>
    <property type="evidence" value="ECO:0007669"/>
    <property type="project" value="UniProtKB-KW"/>
</dbReference>
<protein>
    <submittedName>
        <fullName evidence="5">Kinase D-interacting substrate of 220 kDa</fullName>
    </submittedName>
</protein>
<feature type="transmembrane region" description="Helical" evidence="2">
    <location>
        <begin position="587"/>
        <end position="605"/>
    </location>
</feature>
<dbReference type="PANTHER" id="PTHR22674:SF6">
    <property type="entry name" value="NTPASE KAP FAMILY P-LOOP DOMAIN-CONTAINING PROTEIN 1"/>
    <property type="match status" value="1"/>
</dbReference>
<keyword evidence="4" id="KW-1185">Reference proteome</keyword>
<evidence type="ECO:0000313" key="5">
    <source>
        <dbReference type="RefSeq" id="XP_023930333.1"/>
    </source>
</evidence>
<feature type="region of interest" description="Disordered" evidence="1">
    <location>
        <begin position="790"/>
        <end position="810"/>
    </location>
</feature>
<feature type="region of interest" description="Disordered" evidence="1">
    <location>
        <begin position="515"/>
        <end position="539"/>
    </location>
</feature>
<reference evidence="5" key="2">
    <citation type="submission" date="2025-08" db="UniProtKB">
        <authorList>
            <consortium name="RefSeq"/>
        </authorList>
    </citation>
    <scope>IDENTIFICATION</scope>
</reference>
<keyword evidence="2" id="KW-0472">Membrane</keyword>
<dbReference type="InterPro" id="IPR052754">
    <property type="entry name" value="NTPase_KAP_P-loop"/>
</dbReference>
<keyword evidence="2" id="KW-1133">Transmembrane helix</keyword>
<dbReference type="PANTHER" id="PTHR22674">
    <property type="entry name" value="NTPASE, KAP FAMILY P-LOOP DOMAIN-CONTAINING 1"/>
    <property type="match status" value="1"/>
</dbReference>
<dbReference type="Proteomes" id="UP000085678">
    <property type="component" value="Unplaced"/>
</dbReference>
<feature type="domain" description="KAP NTPase" evidence="3">
    <location>
        <begin position="259"/>
        <end position="898"/>
    </location>
</feature>
<keyword evidence="5" id="KW-0808">Transferase</keyword>
<dbReference type="OrthoDB" id="10015264at2759"/>
<dbReference type="InterPro" id="IPR011646">
    <property type="entry name" value="KAP_P-loop"/>
</dbReference>
<keyword evidence="2" id="KW-0812">Transmembrane</keyword>
<dbReference type="Pfam" id="PF07693">
    <property type="entry name" value="KAP_NTPase"/>
    <property type="match status" value="1"/>
</dbReference>
<feature type="transmembrane region" description="Helical" evidence="2">
    <location>
        <begin position="553"/>
        <end position="575"/>
    </location>
</feature>
<feature type="transmembrane region" description="Helical" evidence="2">
    <location>
        <begin position="327"/>
        <end position="356"/>
    </location>
</feature>
<sequence>MVLAGLSATAPAMKTCSDCESTLGYHALRQIAEVIISDVTHPVVYMCCSESTSGSAAPYQEESWQQHLDHLKASVTSAKPWIWILDVRTKPGEEYSAAKHGPEDILEAAVQRRIDIHRLLVIYESSQHDWRAAHLIQDSQVRWSDEIRPPPTDLLRAPFREDQVDELPEEVKVWLKKETDKNRNSGPVEFWHPIEEHDPRGVASYVNQHIKPWLKAKKTKRSQKGHPHPSIVKFYEDHKYESVGGVISDHGGMKDALDYERYAEVLSEVLRDRKLSMPVTVGIQGSWGVGKTFLLNLLEYHLRKTDAGSEEVTPSCSKLGHDQRQNVCIFFFLSFVLTCLITAGTMAAMITTHLLFPGPAANLTSSNSTASTPEFRPDDNIPLLTYLSFIAVIIIVFLISCVHYGGSGHWSLSDNWTALKQFLILLFTVAPRNLTPSVPPSQKPQIILVKFNAWEYAGSDFLWAGIITHLCDQVEQSFGLWTTRCFRLVHHHVLTSDLSEDTTRDSLLDSMIEQRGNRREEAGQPDTVTGDTAQRDPRSEQLHLRKTCCMPSFLFSLLCTGFLLVSVTMVILSATSSSKYGATEKNIVIEAVFGTFVSLTVLYKLKVVIRLMRAVWRSQKSRIQRLQLRMTRANFDEELGFMYRVKKEVEVVTKLINYMQWLHGKMYRFVIFVDDLDRCEEKKIVKMLEAVNILLSDPNSSFISVLAIDPRLIVKSIEHSYGDRLTEANVSGYEYLKKIITLPFSLSPANPEDTKHLITSYLERIKREEQTEIVHSQKEVKNSINTVKGKKGEKSVKTYQGQGSDGTISGSPKKGVYIKLRTVKKKTAPEKKEQDAALDVTDAGPSNLPAQDRADARKYQNCLEISLESLMTGKMLHWLNSNPRSIKRITNILNLVLKLYVAELRDLMEEDTRKKIRKLTAWVVFTEQWPYRASRIIHHYKAAEDRDQDVLLENVDVNCPHPSDWKSMLKLMCLVFYRSECATGEGCCELSSPLRLEVFVKVDVSCILQIRMCYWRMLM</sequence>